<keyword evidence="2" id="KW-1185">Reference proteome</keyword>
<name>A0A4Y9S605_9BURK</name>
<dbReference type="AlphaFoldDB" id="A0A4Y9S605"/>
<organism evidence="1 2">
    <name type="scientific">Duganella callida</name>
    <dbReference type="NCBI Taxonomy" id="2561932"/>
    <lineage>
        <taxon>Bacteria</taxon>
        <taxon>Pseudomonadati</taxon>
        <taxon>Pseudomonadota</taxon>
        <taxon>Betaproteobacteria</taxon>
        <taxon>Burkholderiales</taxon>
        <taxon>Oxalobacteraceae</taxon>
        <taxon>Telluria group</taxon>
        <taxon>Duganella</taxon>
    </lineage>
</organism>
<evidence type="ECO:0000313" key="2">
    <source>
        <dbReference type="Proteomes" id="UP000297729"/>
    </source>
</evidence>
<gene>
    <name evidence="1" type="ORF">E4L98_26690</name>
</gene>
<proteinExistence type="predicted"/>
<reference evidence="1 2" key="1">
    <citation type="submission" date="2019-03" db="EMBL/GenBank/DDBJ databases">
        <title>Draft Genome Sequence of Duganella callidus sp. nov., a Novel Duganella Species Isolated from Cultivated Soil.</title>
        <authorList>
            <person name="Raths R."/>
            <person name="Peta V."/>
            <person name="Bucking H."/>
        </authorList>
    </citation>
    <scope>NUCLEOTIDE SEQUENCE [LARGE SCALE GENOMIC DNA]</scope>
    <source>
        <strain evidence="1 2">DN04</strain>
    </source>
</reference>
<dbReference type="Proteomes" id="UP000297729">
    <property type="component" value="Unassembled WGS sequence"/>
</dbReference>
<dbReference type="EMBL" id="SPVG01000256">
    <property type="protein sequence ID" value="TFW15449.1"/>
    <property type="molecule type" value="Genomic_DNA"/>
</dbReference>
<protein>
    <submittedName>
        <fullName evidence="1">Uncharacterized protein</fullName>
    </submittedName>
</protein>
<sequence>MFDKKESILERPALGAHKRRQLELQSGMPAQRGGHKGLGGEYSLKAVCDQEKALVEQSDKVYQRLFSR</sequence>
<comment type="caution">
    <text evidence="1">The sequence shown here is derived from an EMBL/GenBank/DDBJ whole genome shotgun (WGS) entry which is preliminary data.</text>
</comment>
<evidence type="ECO:0000313" key="1">
    <source>
        <dbReference type="EMBL" id="TFW15449.1"/>
    </source>
</evidence>
<accession>A0A4Y9S605</accession>
<dbReference type="OrthoDB" id="5289737at2"/>